<accession>A0A1V9YUN2</accession>
<sequence>MEEQLDILYMHAYLRQQGISSVSQHIAKILGRGIRVVKEVWSEYKNNSTITAKTVPSNKTNHATRVPDTKVVLELVQNLLRQKRLIRARVVAKGVMALLVEIGDIAVDNSNSHDVAACLRAVLTYLVKKGFQRCLPGASSVPLSLAPNVILARDNYVKIMSPALSSTPELAMLYCWHTKQTWDYHGMFNHKYFVEWFKCLLDQLAHIGKENVAIVLDYALYHKELPLDTPKGSWCKANLLQACKTYGISASNTEYNRQIWFKLKCYIKSIIKPVIVAMAADRDHTVVYTPPYHSRLQPIELLWAYVKGRVGRQYTVTTTFEDVRTRVNEAFDSIPSDVIFNCIRNSTTEVERLDRYINELDAPDGSDTVEDDLEVSSESDGSADMRLV</sequence>
<evidence type="ECO:0000256" key="1">
    <source>
        <dbReference type="SAM" id="MobiDB-lite"/>
    </source>
</evidence>
<dbReference type="AlphaFoldDB" id="A0A1V9YUN2"/>
<keyword evidence="3" id="KW-1185">Reference proteome</keyword>
<protein>
    <recommendedName>
        <fullName evidence="4">Tc1-like transposase DDE domain-containing protein</fullName>
    </recommendedName>
</protein>
<dbReference type="InterPro" id="IPR036397">
    <property type="entry name" value="RNaseH_sf"/>
</dbReference>
<proteinExistence type="predicted"/>
<evidence type="ECO:0000313" key="2">
    <source>
        <dbReference type="EMBL" id="OQR89505.1"/>
    </source>
</evidence>
<dbReference type="Gene3D" id="3.30.420.10">
    <property type="entry name" value="Ribonuclease H-like superfamily/Ribonuclease H"/>
    <property type="match status" value="1"/>
</dbReference>
<feature type="compositionally biased region" description="Acidic residues" evidence="1">
    <location>
        <begin position="361"/>
        <end position="377"/>
    </location>
</feature>
<dbReference type="Proteomes" id="UP000243217">
    <property type="component" value="Unassembled WGS sequence"/>
</dbReference>
<name>A0A1V9YUN2_9STRA</name>
<feature type="region of interest" description="Disordered" evidence="1">
    <location>
        <begin position="361"/>
        <end position="388"/>
    </location>
</feature>
<comment type="caution">
    <text evidence="2">The sequence shown here is derived from an EMBL/GenBank/DDBJ whole genome shotgun (WGS) entry which is preliminary data.</text>
</comment>
<reference evidence="2 3" key="1">
    <citation type="journal article" date="2014" name="Genome Biol. Evol.">
        <title>The secreted proteins of Achlya hypogyna and Thraustotheca clavata identify the ancestral oomycete secretome and reveal gene acquisitions by horizontal gene transfer.</title>
        <authorList>
            <person name="Misner I."/>
            <person name="Blouin N."/>
            <person name="Leonard G."/>
            <person name="Richards T.A."/>
            <person name="Lane C.E."/>
        </authorList>
    </citation>
    <scope>NUCLEOTIDE SEQUENCE [LARGE SCALE GENOMIC DNA]</scope>
    <source>
        <strain evidence="2 3">ATCC 34112</strain>
    </source>
</reference>
<organism evidence="2 3">
    <name type="scientific">Thraustotheca clavata</name>
    <dbReference type="NCBI Taxonomy" id="74557"/>
    <lineage>
        <taxon>Eukaryota</taxon>
        <taxon>Sar</taxon>
        <taxon>Stramenopiles</taxon>
        <taxon>Oomycota</taxon>
        <taxon>Saprolegniomycetes</taxon>
        <taxon>Saprolegniales</taxon>
        <taxon>Achlyaceae</taxon>
        <taxon>Thraustotheca</taxon>
    </lineage>
</organism>
<dbReference type="PANTHER" id="PTHR33939">
    <property type="entry name" value="PROTEIN CBG22215"/>
    <property type="match status" value="1"/>
</dbReference>
<gene>
    <name evidence="2" type="ORF">THRCLA_22677</name>
</gene>
<dbReference type="GO" id="GO:0003676">
    <property type="term" value="F:nucleic acid binding"/>
    <property type="evidence" value="ECO:0007669"/>
    <property type="project" value="InterPro"/>
</dbReference>
<evidence type="ECO:0000313" key="3">
    <source>
        <dbReference type="Proteomes" id="UP000243217"/>
    </source>
</evidence>
<dbReference type="PANTHER" id="PTHR33939:SF1">
    <property type="entry name" value="DUF4371 DOMAIN-CONTAINING PROTEIN"/>
    <property type="match status" value="1"/>
</dbReference>
<dbReference type="EMBL" id="JNBS01002729">
    <property type="protein sequence ID" value="OQR89505.1"/>
    <property type="molecule type" value="Genomic_DNA"/>
</dbReference>
<evidence type="ECO:0008006" key="4">
    <source>
        <dbReference type="Google" id="ProtNLM"/>
    </source>
</evidence>
<dbReference type="OrthoDB" id="79160at2759"/>